<evidence type="ECO:0000256" key="4">
    <source>
        <dbReference type="ARBA" id="ARBA00022701"/>
    </source>
</evidence>
<dbReference type="GO" id="GO:0000922">
    <property type="term" value="C:spindle pole"/>
    <property type="evidence" value="ECO:0007669"/>
    <property type="project" value="UniProtKB-SubCell"/>
</dbReference>
<feature type="repeat" description="WD" evidence="8">
    <location>
        <begin position="70"/>
        <end position="111"/>
    </location>
</feature>
<feature type="compositionally biased region" description="Low complexity" evidence="9">
    <location>
        <begin position="651"/>
        <end position="662"/>
    </location>
</feature>
<keyword evidence="2 7" id="KW-0963">Cytoplasm</keyword>
<dbReference type="CDD" id="cd00200">
    <property type="entry name" value="WD40"/>
    <property type="match status" value="1"/>
</dbReference>
<dbReference type="GO" id="GO:0005737">
    <property type="term" value="C:cytoplasm"/>
    <property type="evidence" value="ECO:0007669"/>
    <property type="project" value="UniProtKB-SubCell"/>
</dbReference>
<keyword evidence="5" id="KW-0677">Repeat</keyword>
<keyword evidence="7" id="KW-0132">Cell division</keyword>
<dbReference type="AlphaFoldDB" id="A0A1V9XUT0"/>
<evidence type="ECO:0000259" key="10">
    <source>
        <dbReference type="Pfam" id="PF13925"/>
    </source>
</evidence>
<feature type="region of interest" description="Disordered" evidence="9">
    <location>
        <begin position="363"/>
        <end position="457"/>
    </location>
</feature>
<dbReference type="GO" id="GO:0005874">
    <property type="term" value="C:microtubule"/>
    <property type="evidence" value="ECO:0007669"/>
    <property type="project" value="UniProtKB-KW"/>
</dbReference>
<feature type="region of interest" description="Disordered" evidence="9">
    <location>
        <begin position="646"/>
        <end position="672"/>
    </location>
</feature>
<dbReference type="STRING" id="418985.A0A1V9XUT0"/>
<dbReference type="SMART" id="SM00320">
    <property type="entry name" value="WD40"/>
    <property type="match status" value="5"/>
</dbReference>
<dbReference type="InterPro" id="IPR001680">
    <property type="entry name" value="WD40_rpt"/>
</dbReference>
<proteinExistence type="inferred from homology"/>
<keyword evidence="4 7" id="KW-0493">Microtubule</keyword>
<dbReference type="InParanoid" id="A0A1V9XUT0"/>
<evidence type="ECO:0000256" key="6">
    <source>
        <dbReference type="ARBA" id="ARBA00023212"/>
    </source>
</evidence>
<comment type="similarity">
    <text evidence="7">Belongs to the WD repeat KATNB1 family.</text>
</comment>
<dbReference type="GO" id="GO:0051301">
    <property type="term" value="P:cell division"/>
    <property type="evidence" value="ECO:0007669"/>
    <property type="project" value="UniProtKB-KW"/>
</dbReference>
<dbReference type="GO" id="GO:0007019">
    <property type="term" value="P:microtubule depolymerization"/>
    <property type="evidence" value="ECO:0007669"/>
    <property type="project" value="TreeGrafter"/>
</dbReference>
<evidence type="ECO:0000313" key="12">
    <source>
        <dbReference type="Proteomes" id="UP000192247"/>
    </source>
</evidence>
<dbReference type="Gene3D" id="2.130.10.10">
    <property type="entry name" value="YVTN repeat-like/Quinoprotein amine dehydrogenase"/>
    <property type="match status" value="2"/>
</dbReference>
<feature type="repeat" description="WD" evidence="8">
    <location>
        <begin position="154"/>
        <end position="195"/>
    </location>
</feature>
<dbReference type="HAMAP" id="MF_03022">
    <property type="entry name" value="Katanin_p80_B1"/>
    <property type="match status" value="1"/>
</dbReference>
<dbReference type="InterPro" id="IPR026962">
    <property type="entry name" value="KTNB1"/>
</dbReference>
<evidence type="ECO:0000256" key="2">
    <source>
        <dbReference type="ARBA" id="ARBA00022490"/>
    </source>
</evidence>
<dbReference type="InterPro" id="IPR036322">
    <property type="entry name" value="WD40_repeat_dom_sf"/>
</dbReference>
<evidence type="ECO:0000313" key="11">
    <source>
        <dbReference type="EMBL" id="OQR77250.1"/>
    </source>
</evidence>
<dbReference type="SUPFAM" id="SSF50978">
    <property type="entry name" value="WD40 repeat-like"/>
    <property type="match status" value="1"/>
</dbReference>
<dbReference type="PROSITE" id="PS50082">
    <property type="entry name" value="WD_REPEATS_2"/>
    <property type="match status" value="4"/>
</dbReference>
<feature type="region of interest" description="Disordered" evidence="9">
    <location>
        <begin position="553"/>
        <end position="621"/>
    </location>
</feature>
<dbReference type="InterPro" id="IPR028021">
    <property type="entry name" value="Katanin_C-terminal"/>
</dbReference>
<dbReference type="GO" id="GO:0051013">
    <property type="term" value="P:microtubule severing"/>
    <property type="evidence" value="ECO:0007669"/>
    <property type="project" value="UniProtKB-UniRule"/>
</dbReference>
<feature type="domain" description="Katanin p80 subunit C-terminal" evidence="10">
    <location>
        <begin position="713"/>
        <end position="869"/>
    </location>
</feature>
<comment type="subunit">
    <text evidence="7">Interacts with KATNA1. This interaction enhances the microtubule binding and severing activity of KATNA1 and also targets this activity to the centrosome.</text>
</comment>
<accession>A0A1V9XUT0</accession>
<dbReference type="Proteomes" id="UP000192247">
    <property type="component" value="Unassembled WGS sequence"/>
</dbReference>
<comment type="function">
    <text evidence="7">Participates in a complex which severs microtubules in an ATP-dependent manner. May act to target the enzymatic subunit of this complex to sites of action such as the centrosome. Microtubule severing may promote rapid reorganization of cellular microtubule arrays and the release of microtubules from the centrosome following nucleation.</text>
</comment>
<dbReference type="PANTHER" id="PTHR19845:SF0">
    <property type="entry name" value="KATANIN P80 WD40 REPEAT-CONTAINING SUBUNIT B1"/>
    <property type="match status" value="1"/>
</dbReference>
<feature type="repeat" description="WD" evidence="8">
    <location>
        <begin position="112"/>
        <end position="153"/>
    </location>
</feature>
<comment type="subcellular location">
    <subcellularLocation>
        <location evidence="1 7">Cytoplasm</location>
        <location evidence="1 7">Cytoskeleton</location>
    </subcellularLocation>
    <subcellularLocation>
        <location evidence="7">Cytoplasm</location>
    </subcellularLocation>
    <subcellularLocation>
        <location evidence="7">Cytoplasm</location>
        <location evidence="7">Cytoskeleton</location>
        <location evidence="7">Microtubule organizing center</location>
        <location evidence="7">Centrosome</location>
    </subcellularLocation>
    <subcellularLocation>
        <location evidence="7">Cytoplasm</location>
        <location evidence="7">Cytoskeleton</location>
        <location evidence="7">Spindle pole</location>
    </subcellularLocation>
    <subcellularLocation>
        <location evidence="7">Cytoplasm</location>
        <location evidence="7">Cytoskeleton</location>
        <location evidence="7">Spindle</location>
    </subcellularLocation>
    <text evidence="7">Predominantly cytoplasmic. Localized to the interphase centrosome and mitotic spindle poles.</text>
</comment>
<keyword evidence="12" id="KW-1185">Reference proteome</keyword>
<evidence type="ECO:0000256" key="8">
    <source>
        <dbReference type="PROSITE-ProRule" id="PRU00221"/>
    </source>
</evidence>
<feature type="compositionally biased region" description="Polar residues" evidence="9">
    <location>
        <begin position="663"/>
        <end position="672"/>
    </location>
</feature>
<dbReference type="PROSITE" id="PS50294">
    <property type="entry name" value="WD_REPEATS_REGION"/>
    <property type="match status" value="4"/>
</dbReference>
<dbReference type="PROSITE" id="PS00678">
    <property type="entry name" value="WD_REPEATS_1"/>
    <property type="match status" value="2"/>
</dbReference>
<feature type="compositionally biased region" description="Low complexity" evidence="9">
    <location>
        <begin position="404"/>
        <end position="417"/>
    </location>
</feature>
<keyword evidence="7" id="KW-0131">Cell cycle</keyword>
<dbReference type="OrthoDB" id="10251605at2759"/>
<dbReference type="Pfam" id="PF00400">
    <property type="entry name" value="WD40"/>
    <property type="match status" value="5"/>
</dbReference>
<feature type="compositionally biased region" description="Low complexity" evidence="9">
    <location>
        <begin position="556"/>
        <end position="569"/>
    </location>
</feature>
<dbReference type="InterPro" id="IPR015943">
    <property type="entry name" value="WD40/YVTN_repeat-like_dom_sf"/>
</dbReference>
<dbReference type="PANTHER" id="PTHR19845">
    <property type="entry name" value="KATANIN P80 SUBUNIT"/>
    <property type="match status" value="1"/>
</dbReference>
<keyword evidence="3 8" id="KW-0853">WD repeat</keyword>
<dbReference type="Pfam" id="PF13925">
    <property type="entry name" value="Katanin_con80"/>
    <property type="match status" value="1"/>
</dbReference>
<organism evidence="11 12">
    <name type="scientific">Tropilaelaps mercedesae</name>
    <dbReference type="NCBI Taxonomy" id="418985"/>
    <lineage>
        <taxon>Eukaryota</taxon>
        <taxon>Metazoa</taxon>
        <taxon>Ecdysozoa</taxon>
        <taxon>Arthropoda</taxon>
        <taxon>Chelicerata</taxon>
        <taxon>Arachnida</taxon>
        <taxon>Acari</taxon>
        <taxon>Parasitiformes</taxon>
        <taxon>Mesostigmata</taxon>
        <taxon>Gamasina</taxon>
        <taxon>Dermanyssoidea</taxon>
        <taxon>Laelapidae</taxon>
        <taxon>Tropilaelaps</taxon>
    </lineage>
</organism>
<dbReference type="PRINTS" id="PR00320">
    <property type="entry name" value="GPROTEINBRPT"/>
</dbReference>
<dbReference type="EMBL" id="MNPL01003786">
    <property type="protein sequence ID" value="OQR77250.1"/>
    <property type="molecule type" value="Genomic_DNA"/>
</dbReference>
<keyword evidence="6 7" id="KW-0206">Cytoskeleton</keyword>
<dbReference type="InterPro" id="IPR019775">
    <property type="entry name" value="WD40_repeat_CS"/>
</dbReference>
<comment type="caution">
    <text evidence="11">The sequence shown here is derived from an EMBL/GenBank/DDBJ whole genome shotgun (WGS) entry which is preliminary data.</text>
</comment>
<protein>
    <recommendedName>
        <fullName evidence="7">Katanin p80 WD40 repeat-containing subunit B1</fullName>
        <shortName evidence="7">Katanin p80 subunit B1</shortName>
    </recommendedName>
    <alternativeName>
        <fullName evidence="7">p80 katanin</fullName>
    </alternativeName>
</protein>
<gene>
    <name evidence="7" type="primary">KATNB1</name>
    <name evidence="11" type="ORF">BIW11_07231</name>
</gene>
<dbReference type="GO" id="GO:0008017">
    <property type="term" value="F:microtubule binding"/>
    <property type="evidence" value="ECO:0007669"/>
    <property type="project" value="UniProtKB-UniRule"/>
</dbReference>
<feature type="compositionally biased region" description="Polar residues" evidence="9">
    <location>
        <begin position="574"/>
        <end position="585"/>
    </location>
</feature>
<evidence type="ECO:0000256" key="9">
    <source>
        <dbReference type="SAM" id="MobiDB-lite"/>
    </source>
</evidence>
<dbReference type="GO" id="GO:0005813">
    <property type="term" value="C:centrosome"/>
    <property type="evidence" value="ECO:0007669"/>
    <property type="project" value="UniProtKB-SubCell"/>
</dbReference>
<feature type="compositionally biased region" description="Polar residues" evidence="9">
    <location>
        <begin position="431"/>
        <end position="455"/>
    </location>
</feature>
<evidence type="ECO:0000256" key="1">
    <source>
        <dbReference type="ARBA" id="ARBA00004245"/>
    </source>
</evidence>
<feature type="compositionally biased region" description="Basic and acidic residues" evidence="9">
    <location>
        <begin position="363"/>
        <end position="373"/>
    </location>
</feature>
<evidence type="ECO:0000256" key="3">
    <source>
        <dbReference type="ARBA" id="ARBA00022574"/>
    </source>
</evidence>
<dbReference type="InterPro" id="IPR020472">
    <property type="entry name" value="WD40_PAC1"/>
</dbReference>
<evidence type="ECO:0000256" key="5">
    <source>
        <dbReference type="ARBA" id="ARBA00022737"/>
    </source>
</evidence>
<keyword evidence="7" id="KW-0498">Mitosis</keyword>
<name>A0A1V9XUT0_9ACAR</name>
<sequence length="874" mass="95546">MDHNSWVGTRHFEINLWTVPRSNCVLGLHGHTTPIDTVKFHPNEDLLASGSNSGAVKLFDLEAAKVLRTLNGHKASVQCIDFHPYGEFIASGSCDNTIKLWDFRKRSCINTYRGHDQKVNSIRFSPDGRWVVSGGDDGTIKLWDLAMGKMLMQFNEHKAAVTDVEFHPNEYLLASGSEDGNVKFYDLETWQVISSTTGETGQVHCTRFHPDGDVIMVGADDVMRVYSWEPTVNTFDRVIMGWGKVEDIMVGKESVVAASKSVTNVCLYVLDTNKVQPFAGTTAVFIDDVPVKTTTGGSFRRSSPLGSNPRRSFNTKSRIKLDVAYKREINSSEASDNSYDSYEPSSTDDVCIMEPSSYNEIFHPSKELSRSPPRDPSYTVMTSGGNSANSGMFRLPPIRDAAPNSSSSTSYSSNQQTAPRSPPRIDPVISRNLQSSECLKSITSGERLSQRNQTADLRMSTSLNTSTSSATTVMNNLNTVTSKLNNFNLNNNHGALNNNSLLQQHQHDDEVNSFNINNTSNNARQHYTTAGSSSGMVMRSSYSMGNIKETANHHGSLCSSSSTLSSSVSDNNRKTGTANSTTSGELSPMPNLPVSEPSTPVKAASNFLPRRHPEKTSSEQSLVSIVKPVMSVKAAAVVHPEVVANVPSCGSRSSKNSNQQNNDGSCGSSNPTSNAGGLNFDDFLPAHVQSLSRGPRSAVPLSENEALDKIGSGHNGMMVAMMHRLHGLRQIHSRWNPKDPKAAVEVALSLRDPAVLVDLLNVLVLRAGLWNLDLCALLLPAMHELIQSKYEPQMATAITAIKLVLKNFGSTIKDTVSSPRSCGVDLSREERYGKCTGCHEALMTIRSFLLKRQTMQGKVGSEFRDLLTFMEMLD</sequence>
<dbReference type="GO" id="GO:0008352">
    <property type="term" value="C:katanin complex"/>
    <property type="evidence" value="ECO:0007669"/>
    <property type="project" value="InterPro"/>
</dbReference>
<evidence type="ECO:0000256" key="7">
    <source>
        <dbReference type="HAMAP-Rule" id="MF_03022"/>
    </source>
</evidence>
<reference evidence="11 12" key="1">
    <citation type="journal article" date="2017" name="Gigascience">
        <title>Draft genome of the honey bee ectoparasitic mite, Tropilaelaps mercedesae, is shaped by the parasitic life history.</title>
        <authorList>
            <person name="Dong X."/>
            <person name="Armstrong S.D."/>
            <person name="Xia D."/>
            <person name="Makepeace B.L."/>
            <person name="Darby A.C."/>
            <person name="Kadowaki T."/>
        </authorList>
    </citation>
    <scope>NUCLEOTIDE SEQUENCE [LARGE SCALE GENOMIC DNA]</scope>
    <source>
        <strain evidence="11">Wuxi-XJTLU</strain>
    </source>
</reference>
<feature type="repeat" description="WD" evidence="8">
    <location>
        <begin position="28"/>
        <end position="69"/>
    </location>
</feature>
<feature type="compositionally biased region" description="Polar residues" evidence="9">
    <location>
        <begin position="379"/>
        <end position="390"/>
    </location>
</feature>